<gene>
    <name evidence="6" type="ORF">PAPOLLO_LOCUS24383</name>
</gene>
<accession>A0A8S3Y2E6</accession>
<dbReference type="InterPro" id="IPR040193">
    <property type="entry name" value="EFHC1/EFHC2/EFHB"/>
</dbReference>
<keyword evidence="4" id="KW-0206">Cytoskeleton</keyword>
<protein>
    <submittedName>
        <fullName evidence="6">(apollo) hypothetical protein</fullName>
    </submittedName>
</protein>
<comment type="caution">
    <text evidence="6">The sequence shown here is derived from an EMBL/GenBank/DDBJ whole genome shotgun (WGS) entry which is preliminary data.</text>
</comment>
<dbReference type="GO" id="GO:0005856">
    <property type="term" value="C:cytoskeleton"/>
    <property type="evidence" value="ECO:0007669"/>
    <property type="project" value="UniProtKB-SubCell"/>
</dbReference>
<keyword evidence="2" id="KW-0963">Cytoplasm</keyword>
<proteinExistence type="predicted"/>
<keyword evidence="3" id="KW-0677">Repeat</keyword>
<evidence type="ECO:0000256" key="3">
    <source>
        <dbReference type="ARBA" id="ARBA00022737"/>
    </source>
</evidence>
<evidence type="ECO:0000313" key="6">
    <source>
        <dbReference type="EMBL" id="CAG5049079.1"/>
    </source>
</evidence>
<evidence type="ECO:0000256" key="1">
    <source>
        <dbReference type="ARBA" id="ARBA00004245"/>
    </source>
</evidence>
<reference evidence="6" key="1">
    <citation type="submission" date="2021-04" db="EMBL/GenBank/DDBJ databases">
        <authorList>
            <person name="Tunstrom K."/>
        </authorList>
    </citation>
    <scope>NUCLEOTIDE SEQUENCE</scope>
</reference>
<evidence type="ECO:0000259" key="5">
    <source>
        <dbReference type="Pfam" id="PF25325"/>
    </source>
</evidence>
<name>A0A8S3Y2E6_PARAO</name>
<dbReference type="Pfam" id="PF25325">
    <property type="entry name" value="EF-hand_EFHB_C"/>
    <property type="match status" value="1"/>
</dbReference>
<evidence type="ECO:0000313" key="7">
    <source>
        <dbReference type="Proteomes" id="UP000691718"/>
    </source>
</evidence>
<dbReference type="Proteomes" id="UP000691718">
    <property type="component" value="Unassembled WGS sequence"/>
</dbReference>
<dbReference type="PANTHER" id="PTHR12086">
    <property type="entry name" value="EF-HAND DOMAIN C-TERMINAL CONTAINING PROTEIN"/>
    <property type="match status" value="1"/>
</dbReference>
<dbReference type="PANTHER" id="PTHR12086:SF12">
    <property type="entry name" value="EF-HAND DOMAIN-CONTAINING FAMILY MEMBER B"/>
    <property type="match status" value="1"/>
</dbReference>
<organism evidence="6 7">
    <name type="scientific">Parnassius apollo</name>
    <name type="common">Apollo butterfly</name>
    <name type="synonym">Papilio apollo</name>
    <dbReference type="NCBI Taxonomy" id="110799"/>
    <lineage>
        <taxon>Eukaryota</taxon>
        <taxon>Metazoa</taxon>
        <taxon>Ecdysozoa</taxon>
        <taxon>Arthropoda</taxon>
        <taxon>Hexapoda</taxon>
        <taxon>Insecta</taxon>
        <taxon>Pterygota</taxon>
        <taxon>Neoptera</taxon>
        <taxon>Endopterygota</taxon>
        <taxon>Lepidoptera</taxon>
        <taxon>Glossata</taxon>
        <taxon>Ditrysia</taxon>
        <taxon>Papilionoidea</taxon>
        <taxon>Papilionidae</taxon>
        <taxon>Parnassiinae</taxon>
        <taxon>Parnassini</taxon>
        <taxon>Parnassius</taxon>
        <taxon>Parnassius</taxon>
    </lineage>
</organism>
<dbReference type="EMBL" id="CAJQZP010001468">
    <property type="protein sequence ID" value="CAG5049079.1"/>
    <property type="molecule type" value="Genomic_DNA"/>
</dbReference>
<comment type="subcellular location">
    <subcellularLocation>
        <location evidence="1">Cytoplasm</location>
        <location evidence="1">Cytoskeleton</location>
    </subcellularLocation>
</comment>
<evidence type="ECO:0000256" key="4">
    <source>
        <dbReference type="ARBA" id="ARBA00023212"/>
    </source>
</evidence>
<keyword evidence="7" id="KW-1185">Reference proteome</keyword>
<feature type="domain" description="EFHB C-terminal EF-hand" evidence="5">
    <location>
        <begin position="379"/>
        <end position="450"/>
    </location>
</feature>
<dbReference type="AlphaFoldDB" id="A0A8S3Y2E6"/>
<evidence type="ECO:0000256" key="2">
    <source>
        <dbReference type="ARBA" id="ARBA00022490"/>
    </source>
</evidence>
<dbReference type="OrthoDB" id="2096280at2759"/>
<sequence length="453" mass="52142">MFPPPLRYPPPQDMRNAGIFGEVSQLINPPLKTKFQSLVDELKETSYASYWKKPLGNVKDPIPMLPEGLDPYNTTFGIKTPRKESLYDVILPKEPLEDKTVTSNWPGAQVNRNYCKPAFNPYLTFGCRSHVDKRGIYAKCSLTDDRIANGNANRSVLNTIQSNYLNLKKPRVGKVLAPTDNLNKVPEGFSFGILKTAENIQDCLSSCKINPEREFLRKCLSHLNSIRKYLSSRFPAKFFNGLYLNLKYFDTNKTGCLHKEFVYKLCNSKLIRLDPSLIEPLLSKWKAFDGTNIKYKCLVHILNFREPIPDIPHIPDYPTDCIELRTTYREMVKPGQEINESRMAGIPSGRFFDLDYPITPEYYCKADRICLPQESDVMSCISPSIFTLLHVNHRDMYAKRTPEVIKRVFQAAGENFTDEQFQSIWNEAEKHHSQGWVSFETFRQALYKISNSC</sequence>
<dbReference type="InterPro" id="IPR057428">
    <property type="entry name" value="EFHB_EF-hand_C"/>
</dbReference>